<protein>
    <recommendedName>
        <fullName evidence="4">Hydroxyneurosporene synthase</fullName>
    </recommendedName>
</protein>
<sequence>MRFIYLFLALVATATSIKVPEFAPPKFPPSTIENDGTSVGRYDVRKHMAWLDPGDENLNSYFFLLWVTLEDGRKYHATVAPNHFFNMTTGIYVLNDLQDLETEAVGGTAMVPGVGRDDQVFLQSIPQNFSSPKGGDNYTTLHYSSDFSGVKMDVTFNPTGKNLYVGGSGGVTIGPSSFTKNHDDYRRLIPGYSWYWGNPTMRIKGTLNVNGSNKRINSDKSFAFFERQTGIFGIPGGHLGFWLYLSNGIMLHIWTLAPTEQGTLNERAWATVWHPDGLHEVVEIGKSSRAKDKWVSPVTGLYYFSKFDIDMPTRKASFHVQQYPAQGEVTAAEGYSGYNITEAYGQGTGTWDGKKVTFFGHVEQLSFLGGGH</sequence>
<evidence type="ECO:0000313" key="3">
    <source>
        <dbReference type="Proteomes" id="UP000536711"/>
    </source>
</evidence>
<evidence type="ECO:0000313" key="2">
    <source>
        <dbReference type="EMBL" id="KAF4425157.1"/>
    </source>
</evidence>
<gene>
    <name evidence="2" type="ORF">FACUT_10055</name>
</gene>
<evidence type="ECO:0008006" key="4">
    <source>
        <dbReference type="Google" id="ProtNLM"/>
    </source>
</evidence>
<dbReference type="AlphaFoldDB" id="A0A8H4JFY1"/>
<dbReference type="PANTHER" id="PTHR40617">
    <property type="entry name" value="TERPENE CYCLASE ASQC"/>
    <property type="match status" value="1"/>
</dbReference>
<organism evidence="2 3">
    <name type="scientific">Fusarium acutatum</name>
    <dbReference type="NCBI Taxonomy" id="78861"/>
    <lineage>
        <taxon>Eukaryota</taxon>
        <taxon>Fungi</taxon>
        <taxon>Dikarya</taxon>
        <taxon>Ascomycota</taxon>
        <taxon>Pezizomycotina</taxon>
        <taxon>Sordariomycetes</taxon>
        <taxon>Hypocreomycetidae</taxon>
        <taxon>Hypocreales</taxon>
        <taxon>Nectriaceae</taxon>
        <taxon>Fusarium</taxon>
        <taxon>Fusarium fujikuroi species complex</taxon>
    </lineage>
</organism>
<keyword evidence="3" id="KW-1185">Reference proteome</keyword>
<feature type="chain" id="PRO_5034023570" description="Hydroxyneurosporene synthase" evidence="1">
    <location>
        <begin position="17"/>
        <end position="372"/>
    </location>
</feature>
<name>A0A8H4JFY1_9HYPO</name>
<dbReference type="Proteomes" id="UP000536711">
    <property type="component" value="Unassembled WGS sequence"/>
</dbReference>
<dbReference type="InterPro" id="IPR053112">
    <property type="entry name" value="Fungal_Dehydratase/Hydratase"/>
</dbReference>
<feature type="signal peptide" evidence="1">
    <location>
        <begin position="1"/>
        <end position="16"/>
    </location>
</feature>
<dbReference type="PANTHER" id="PTHR40617:SF1">
    <property type="entry name" value="ATTH DOMAIN-CONTAINING PROTEIN-RELATED"/>
    <property type="match status" value="1"/>
</dbReference>
<dbReference type="SUPFAM" id="SSF159245">
    <property type="entry name" value="AttH-like"/>
    <property type="match status" value="1"/>
</dbReference>
<keyword evidence="1" id="KW-0732">Signal</keyword>
<comment type="caution">
    <text evidence="2">The sequence shown here is derived from an EMBL/GenBank/DDBJ whole genome shotgun (WGS) entry which is preliminary data.</text>
</comment>
<proteinExistence type="predicted"/>
<evidence type="ECO:0000256" key="1">
    <source>
        <dbReference type="SAM" id="SignalP"/>
    </source>
</evidence>
<accession>A0A8H4JFY1</accession>
<dbReference type="EMBL" id="JAADJF010000304">
    <property type="protein sequence ID" value="KAF4425157.1"/>
    <property type="molecule type" value="Genomic_DNA"/>
</dbReference>
<reference evidence="2 3" key="1">
    <citation type="submission" date="2020-01" db="EMBL/GenBank/DDBJ databases">
        <title>Identification and distribution of gene clusters putatively required for synthesis of sphingolipid metabolism inhibitors in phylogenetically diverse species of the filamentous fungus Fusarium.</title>
        <authorList>
            <person name="Kim H.-S."/>
            <person name="Busman M."/>
            <person name="Brown D.W."/>
            <person name="Divon H."/>
            <person name="Uhlig S."/>
            <person name="Proctor R.H."/>
        </authorList>
    </citation>
    <scope>NUCLEOTIDE SEQUENCE [LARGE SCALE GENOMIC DNA]</scope>
    <source>
        <strain evidence="2 3">NRRL 13308</strain>
    </source>
</reference>
<dbReference type="OrthoDB" id="5295747at2759"/>